<dbReference type="PIRSF" id="PIRSF028408">
    <property type="entry name" value="UCP028408"/>
    <property type="match status" value="1"/>
</dbReference>
<gene>
    <name evidence="3" type="ORF">DC083_09120</name>
</gene>
<accession>A0A2U2ACS8</accession>
<dbReference type="AlphaFoldDB" id="A0A2U2ACS8"/>
<dbReference type="InterPro" id="IPR024537">
    <property type="entry name" value="DUF3322"/>
</dbReference>
<sequence>MQKARSWGILPEVLIKRLWQREWQNRGRLKSRLLDSGFTPIEVGLKPPTEQIILQDIPAFQAFVEAWRKWDGKIEVIWKTFHYPRIGKQSIPIKIRISSLLALATFLGEEALQLWEDWRTTIERFLYGLTPGDQTPSFTLFSAIVNSIEALTALSPLDQERMLTLLPQLSYRMGKGCYLRALNVTGIDTKFIENNGTLVAALLAGIYPSAPLDRECETEISGTVIEDITNIGLYRWLDVKQTPKDWLLVRLLCPQLQLQYQGLELLRLPAAVLMTHSFEVENILIIENEQSAFSLPEWPNLLVIAGTGKNLNWLSAPWLQGKRIAYWGDIDLDGLSMLSQARALFPEISPLMMNVSTLTQYRDYMVQGSQQLIYDPPFLTAEEGALFQQLRTHYYGASRLEQERISQDEVIATIHDWMNERAK</sequence>
<evidence type="ECO:0000259" key="1">
    <source>
        <dbReference type="Pfam" id="PF09983"/>
    </source>
</evidence>
<dbReference type="EMBL" id="QEWQ01000006">
    <property type="protein sequence ID" value="PWD80461.1"/>
    <property type="molecule type" value="Genomic_DNA"/>
</dbReference>
<dbReference type="Pfam" id="PF09983">
    <property type="entry name" value="JetD_C"/>
    <property type="match status" value="1"/>
</dbReference>
<evidence type="ECO:0000259" key="2">
    <source>
        <dbReference type="Pfam" id="PF11795"/>
    </source>
</evidence>
<organism evidence="3 4">
    <name type="scientific">Ignatzschineria ureiclastica</name>
    <dbReference type="NCBI Taxonomy" id="472582"/>
    <lineage>
        <taxon>Bacteria</taxon>
        <taxon>Pseudomonadati</taxon>
        <taxon>Pseudomonadota</taxon>
        <taxon>Gammaproteobacteria</taxon>
        <taxon>Cardiobacteriales</taxon>
        <taxon>Ignatzschineriaceae</taxon>
        <taxon>Ignatzschineria</taxon>
    </lineage>
</organism>
<feature type="domain" description="Wadjet protein JetD C-terminal" evidence="1">
    <location>
        <begin position="242"/>
        <end position="411"/>
    </location>
</feature>
<dbReference type="OrthoDB" id="322908at2"/>
<evidence type="ECO:0000313" key="4">
    <source>
        <dbReference type="Proteomes" id="UP000245020"/>
    </source>
</evidence>
<reference evidence="4" key="1">
    <citation type="submission" date="2018-05" db="EMBL/GenBank/DDBJ databases">
        <title>Ignatzschineria dubaiensis sp. nov., isolated from necrotic foot tissues of dromedaries (Camelus dromedarius) and associated maggots in Dubai, United Arab Emirates.</title>
        <authorList>
            <person name="Tsang C.C."/>
            <person name="Tang J.Y.M."/>
            <person name="Fong J.Y.H."/>
            <person name="Kinne J."/>
            <person name="Lee H.H."/>
            <person name="Joseph M."/>
            <person name="Jose S."/>
            <person name="Schuster R.K."/>
            <person name="Tang Y."/>
            <person name="Sivakumar S."/>
            <person name="Chen J.H.K."/>
            <person name="Teng J.L.L."/>
            <person name="Lau S.K.P."/>
            <person name="Wernery U."/>
            <person name="Woo P.C.Y."/>
        </authorList>
    </citation>
    <scope>NUCLEOTIDE SEQUENCE [LARGE SCALE GENOMIC DNA]</scope>
    <source>
        <strain evidence="4">KCTC 22644</strain>
    </source>
</reference>
<dbReference type="InterPro" id="IPR024534">
    <property type="entry name" value="JetD_C"/>
</dbReference>
<name>A0A2U2ACS8_9GAMM</name>
<keyword evidence="4" id="KW-1185">Reference proteome</keyword>
<feature type="domain" description="DUF3322" evidence="2">
    <location>
        <begin position="15"/>
        <end position="203"/>
    </location>
</feature>
<evidence type="ECO:0000313" key="3">
    <source>
        <dbReference type="EMBL" id="PWD80461.1"/>
    </source>
</evidence>
<dbReference type="InterPro" id="IPR014544">
    <property type="entry name" value="UCP028408"/>
</dbReference>
<protein>
    <recommendedName>
        <fullName evidence="5">DUF3322 and DUF2220 domain-containing protein</fullName>
    </recommendedName>
</protein>
<comment type="caution">
    <text evidence="3">The sequence shown here is derived from an EMBL/GenBank/DDBJ whole genome shotgun (WGS) entry which is preliminary data.</text>
</comment>
<proteinExistence type="predicted"/>
<dbReference type="Proteomes" id="UP000245020">
    <property type="component" value="Unassembled WGS sequence"/>
</dbReference>
<dbReference type="RefSeq" id="WP_109189902.1">
    <property type="nucleotide sequence ID" value="NZ_BMYA01000004.1"/>
</dbReference>
<dbReference type="Pfam" id="PF11795">
    <property type="entry name" value="DUF3322"/>
    <property type="match status" value="1"/>
</dbReference>
<evidence type="ECO:0008006" key="5">
    <source>
        <dbReference type="Google" id="ProtNLM"/>
    </source>
</evidence>